<keyword evidence="2" id="KW-1185">Reference proteome</keyword>
<organism evidence="1 2">
    <name type="scientific">Streptacidiphilus fuscans</name>
    <dbReference type="NCBI Taxonomy" id="2789292"/>
    <lineage>
        <taxon>Bacteria</taxon>
        <taxon>Bacillati</taxon>
        <taxon>Actinomycetota</taxon>
        <taxon>Actinomycetes</taxon>
        <taxon>Kitasatosporales</taxon>
        <taxon>Streptomycetaceae</taxon>
        <taxon>Streptacidiphilus</taxon>
    </lineage>
</organism>
<proteinExistence type="predicted"/>
<dbReference type="EMBL" id="JADPRT010000020">
    <property type="protein sequence ID" value="MBF9073169.1"/>
    <property type="molecule type" value="Genomic_DNA"/>
</dbReference>
<evidence type="ECO:0000313" key="2">
    <source>
        <dbReference type="Proteomes" id="UP000657385"/>
    </source>
</evidence>
<evidence type="ECO:0000313" key="1">
    <source>
        <dbReference type="EMBL" id="MBF9073169.1"/>
    </source>
</evidence>
<comment type="caution">
    <text evidence="1">The sequence shown here is derived from an EMBL/GenBank/DDBJ whole genome shotgun (WGS) entry which is preliminary data.</text>
</comment>
<gene>
    <name evidence="1" type="ORF">I2501_34670</name>
</gene>
<dbReference type="RefSeq" id="WP_196198147.1">
    <property type="nucleotide sequence ID" value="NZ_JADPRT010000020.1"/>
</dbReference>
<dbReference type="AlphaFoldDB" id="A0A931B8Q7"/>
<protein>
    <submittedName>
        <fullName evidence="1">Uncharacterized protein</fullName>
    </submittedName>
</protein>
<reference evidence="1" key="1">
    <citation type="submission" date="2020-11" db="EMBL/GenBank/DDBJ databases">
        <title>Isolation and identification of active actinomycetes.</title>
        <authorList>
            <person name="Yu B."/>
        </authorList>
    </citation>
    <scope>NUCLEOTIDE SEQUENCE</scope>
    <source>
        <strain evidence="1">NEAU-YB345</strain>
    </source>
</reference>
<sequence length="135" mass="15143">MTIPAASLIHRGYRIEYRSLNPSTGEGAELVALHNTTDARQAIRWIRQGLGLILCTVDPDEHDRLTRWMTSDQARAVDALTHGQPVTITATYPGSHLEWTARPVLFLPLVPPPGKPVIRYTLLCAFANRRKEFSE</sequence>
<name>A0A931B8Q7_9ACTN</name>
<accession>A0A931B8Q7</accession>
<dbReference type="Proteomes" id="UP000657385">
    <property type="component" value="Unassembled WGS sequence"/>
</dbReference>